<reference evidence="2 3" key="1">
    <citation type="journal article" date="2015" name="Fungal Genet. Biol.">
        <title>Evolution of novel wood decay mechanisms in Agaricales revealed by the genome sequences of Fistulina hepatica and Cylindrobasidium torrendii.</title>
        <authorList>
            <person name="Floudas D."/>
            <person name="Held B.W."/>
            <person name="Riley R."/>
            <person name="Nagy L.G."/>
            <person name="Koehler G."/>
            <person name="Ransdell A.S."/>
            <person name="Younus H."/>
            <person name="Chow J."/>
            <person name="Chiniquy J."/>
            <person name="Lipzen A."/>
            <person name="Tritt A."/>
            <person name="Sun H."/>
            <person name="Haridas S."/>
            <person name="LaButti K."/>
            <person name="Ohm R.A."/>
            <person name="Kues U."/>
            <person name="Blanchette R.A."/>
            <person name="Grigoriev I.V."/>
            <person name="Minto R.E."/>
            <person name="Hibbett D.S."/>
        </authorList>
    </citation>
    <scope>NUCLEOTIDE SEQUENCE [LARGE SCALE GENOMIC DNA]</scope>
    <source>
        <strain evidence="2 3">ATCC 64428</strain>
    </source>
</reference>
<dbReference type="InterPro" id="IPR051678">
    <property type="entry name" value="AGP_Transferase"/>
</dbReference>
<dbReference type="Gene3D" id="3.90.1200.10">
    <property type="match status" value="1"/>
</dbReference>
<keyword evidence="2" id="KW-0418">Kinase</keyword>
<dbReference type="PANTHER" id="PTHR21310:SF48">
    <property type="entry name" value="AMINOGLYCOSIDE PHOSPHOTRANSFERASE DOMAIN-CONTAINING PROTEIN"/>
    <property type="match status" value="1"/>
</dbReference>
<dbReference type="Pfam" id="PF01636">
    <property type="entry name" value="APH"/>
    <property type="match status" value="1"/>
</dbReference>
<name>A0A0D7AK16_9AGAR</name>
<dbReference type="EMBL" id="KN881647">
    <property type="protein sequence ID" value="KIY51927.1"/>
    <property type="molecule type" value="Genomic_DNA"/>
</dbReference>
<organism evidence="2 3">
    <name type="scientific">Fistulina hepatica ATCC 64428</name>
    <dbReference type="NCBI Taxonomy" id="1128425"/>
    <lineage>
        <taxon>Eukaryota</taxon>
        <taxon>Fungi</taxon>
        <taxon>Dikarya</taxon>
        <taxon>Basidiomycota</taxon>
        <taxon>Agaricomycotina</taxon>
        <taxon>Agaricomycetes</taxon>
        <taxon>Agaricomycetidae</taxon>
        <taxon>Agaricales</taxon>
        <taxon>Fistulinaceae</taxon>
        <taxon>Fistulina</taxon>
    </lineage>
</organism>
<keyword evidence="3" id="KW-1185">Reference proteome</keyword>
<evidence type="ECO:0000313" key="2">
    <source>
        <dbReference type="EMBL" id="KIY51927.1"/>
    </source>
</evidence>
<dbReference type="InterPro" id="IPR011009">
    <property type="entry name" value="Kinase-like_dom_sf"/>
</dbReference>
<keyword evidence="2" id="KW-0808">Transferase</keyword>
<proteinExistence type="predicted"/>
<dbReference type="AlphaFoldDB" id="A0A0D7AK16"/>
<feature type="domain" description="Aminoglycoside phosphotransferase" evidence="1">
    <location>
        <begin position="63"/>
        <end position="264"/>
    </location>
</feature>
<dbReference type="InterPro" id="IPR002575">
    <property type="entry name" value="Aminoglycoside_PTrfase"/>
</dbReference>
<gene>
    <name evidence="2" type="ORF">FISHEDRAFT_36362</name>
</gene>
<sequence length="290" mass="32803">MTIRIHADSLLATESQIPYVTSELLAAIEAGVVLRDQGPSKTVKVSLSNQNAVVRYGTNVSLGEANVLRLLSTAFAPGSVPVPRVIGTWWSSSSQDTRQTLYIVTEWVNGESLEDIWPQLQSSDKDALAARLSDILRCIRLVKPEGNPYIGAVDHLPCNDDFLRGMGPFTDMDAFIEAFKHVCRPYARGHYMRVLDRLLVRWRSYSVVLTHGDLCPDNILVCRTPDGNSWTVAAIVDWELAGWYPEHWEYVTLLNCVKWCSDWSSVAQDLLPTKYDDDFILDSKYRFYLR</sequence>
<dbReference type="SUPFAM" id="SSF56112">
    <property type="entry name" value="Protein kinase-like (PK-like)"/>
    <property type="match status" value="1"/>
</dbReference>
<dbReference type="OrthoDB" id="5404599at2759"/>
<dbReference type="GO" id="GO:0016301">
    <property type="term" value="F:kinase activity"/>
    <property type="evidence" value="ECO:0007669"/>
    <property type="project" value="UniProtKB-KW"/>
</dbReference>
<dbReference type="CDD" id="cd05120">
    <property type="entry name" value="APH_ChoK_like"/>
    <property type="match status" value="1"/>
</dbReference>
<accession>A0A0D7AK16</accession>
<evidence type="ECO:0000259" key="1">
    <source>
        <dbReference type="Pfam" id="PF01636"/>
    </source>
</evidence>
<evidence type="ECO:0000313" key="3">
    <source>
        <dbReference type="Proteomes" id="UP000054144"/>
    </source>
</evidence>
<dbReference type="PANTHER" id="PTHR21310">
    <property type="entry name" value="AMINOGLYCOSIDE PHOSPHOTRANSFERASE-RELATED-RELATED"/>
    <property type="match status" value="1"/>
</dbReference>
<dbReference type="Proteomes" id="UP000054144">
    <property type="component" value="Unassembled WGS sequence"/>
</dbReference>
<protein>
    <submittedName>
        <fullName evidence="2">Kinase-like protein</fullName>
    </submittedName>
</protein>